<evidence type="ECO:0000256" key="2">
    <source>
        <dbReference type="ARBA" id="ARBA00022801"/>
    </source>
</evidence>
<keyword evidence="4" id="KW-1133">Transmembrane helix</keyword>
<accession>A0AB33IWL0</accession>
<dbReference type="SUPFAM" id="SSF56784">
    <property type="entry name" value="HAD-like"/>
    <property type="match status" value="1"/>
</dbReference>
<dbReference type="PANTHER" id="PTHR43344:SF13">
    <property type="entry name" value="PHOSPHATASE RV3661-RELATED"/>
    <property type="match status" value="1"/>
</dbReference>
<dbReference type="Gene3D" id="1.20.1440.100">
    <property type="entry name" value="SG protein - dephosphorylation function"/>
    <property type="match status" value="1"/>
</dbReference>
<dbReference type="InterPro" id="IPR036412">
    <property type="entry name" value="HAD-like_sf"/>
</dbReference>
<dbReference type="InterPro" id="IPR023214">
    <property type="entry name" value="HAD_sf"/>
</dbReference>
<gene>
    <name evidence="5" type="ORF">GTC17254_15600</name>
</gene>
<keyword evidence="4" id="KW-0472">Membrane</keyword>
<keyword evidence="2" id="KW-0378">Hydrolase</keyword>
<sequence>MKKVFAFDFDGTLTTRDTLIDFIRFVRGNVGFLVGFLLYSPLLLLMKLHLYSNDKSKQKVFSYFFRGMQLDEFNGLCRRYAHERRHILRASTLQILRKALQEGADVYVVSASVDSWVAPFLAEENLEVTVLGTQIEVKDGRLTGLFSSRNCYGAEKVERLKAVLPAREGFHLTAYGDSRGDRELLAWADEGHLV</sequence>
<keyword evidence="1" id="KW-0479">Metal-binding</keyword>
<dbReference type="Gene3D" id="3.40.50.1000">
    <property type="entry name" value="HAD superfamily/HAD-like"/>
    <property type="match status" value="1"/>
</dbReference>
<name>A0AB33IWL0_9BACT</name>
<evidence type="ECO:0000256" key="4">
    <source>
        <dbReference type="SAM" id="Phobius"/>
    </source>
</evidence>
<evidence type="ECO:0000256" key="3">
    <source>
        <dbReference type="ARBA" id="ARBA00022842"/>
    </source>
</evidence>
<dbReference type="InterPro" id="IPR006385">
    <property type="entry name" value="HAD_hydro_SerB1"/>
</dbReference>
<proteinExistence type="predicted"/>
<dbReference type="GO" id="GO:0046872">
    <property type="term" value="F:metal ion binding"/>
    <property type="evidence" value="ECO:0007669"/>
    <property type="project" value="UniProtKB-KW"/>
</dbReference>
<keyword evidence="4" id="KW-0812">Transmembrane</keyword>
<evidence type="ECO:0000313" key="5">
    <source>
        <dbReference type="EMBL" id="BFO73963.1"/>
    </source>
</evidence>
<dbReference type="PANTHER" id="PTHR43344">
    <property type="entry name" value="PHOSPHOSERINE PHOSPHATASE"/>
    <property type="match status" value="1"/>
</dbReference>
<protein>
    <recommendedName>
        <fullName evidence="6">HAD-IB family hydrolase</fullName>
    </recommendedName>
</protein>
<dbReference type="NCBIfam" id="TIGR01488">
    <property type="entry name" value="HAD-SF-IB"/>
    <property type="match status" value="1"/>
</dbReference>
<feature type="transmembrane region" description="Helical" evidence="4">
    <location>
        <begin position="30"/>
        <end position="50"/>
    </location>
</feature>
<dbReference type="AlphaFoldDB" id="A0AB33IWL0"/>
<dbReference type="InterPro" id="IPR050582">
    <property type="entry name" value="HAD-like_SerB"/>
</dbReference>
<dbReference type="EMBL" id="AP035786">
    <property type="protein sequence ID" value="BFO73963.1"/>
    <property type="molecule type" value="Genomic_DNA"/>
</dbReference>
<reference evidence="5" key="1">
    <citation type="submission" date="2024-07" db="EMBL/GenBank/DDBJ databases">
        <title>Complete genome sequence of Prevotella sp. YM-2024 GTC17254.</title>
        <authorList>
            <person name="Hayashi M."/>
            <person name="Muto Y."/>
            <person name="Tanaka K."/>
            <person name="Niwa H."/>
        </authorList>
    </citation>
    <scope>NUCLEOTIDE SEQUENCE</scope>
    <source>
        <strain evidence="5">GTC17254</strain>
    </source>
</reference>
<evidence type="ECO:0000256" key="1">
    <source>
        <dbReference type="ARBA" id="ARBA00022723"/>
    </source>
</evidence>
<keyword evidence="3" id="KW-0460">Magnesium</keyword>
<organism evidence="5">
    <name type="scientific">Prevotella sp. GTC17254</name>
    <dbReference type="NCBI Taxonomy" id="3236794"/>
    <lineage>
        <taxon>Bacteria</taxon>
        <taxon>Pseudomonadati</taxon>
        <taxon>Bacteroidota</taxon>
        <taxon>Bacteroidia</taxon>
        <taxon>Bacteroidales</taxon>
        <taxon>Prevotellaceae</taxon>
        <taxon>Prevotella</taxon>
    </lineage>
</organism>
<dbReference type="GO" id="GO:0016787">
    <property type="term" value="F:hydrolase activity"/>
    <property type="evidence" value="ECO:0007669"/>
    <property type="project" value="UniProtKB-KW"/>
</dbReference>
<dbReference type="Pfam" id="PF12710">
    <property type="entry name" value="HAD"/>
    <property type="match status" value="1"/>
</dbReference>
<evidence type="ECO:0008006" key="6">
    <source>
        <dbReference type="Google" id="ProtNLM"/>
    </source>
</evidence>
<dbReference type="NCBIfam" id="TIGR01490">
    <property type="entry name" value="HAD-SF-IB-hyp1"/>
    <property type="match status" value="1"/>
</dbReference>